<feature type="region of interest" description="Disordered" evidence="1">
    <location>
        <begin position="109"/>
        <end position="136"/>
    </location>
</feature>
<organism evidence="3 4">
    <name type="scientific">Pochonia chlamydosporia 170</name>
    <dbReference type="NCBI Taxonomy" id="1380566"/>
    <lineage>
        <taxon>Eukaryota</taxon>
        <taxon>Fungi</taxon>
        <taxon>Dikarya</taxon>
        <taxon>Ascomycota</taxon>
        <taxon>Pezizomycotina</taxon>
        <taxon>Sordariomycetes</taxon>
        <taxon>Hypocreomycetidae</taxon>
        <taxon>Hypocreales</taxon>
        <taxon>Clavicipitaceae</taxon>
        <taxon>Pochonia</taxon>
    </lineage>
</organism>
<feature type="signal peptide" evidence="2">
    <location>
        <begin position="1"/>
        <end position="20"/>
    </location>
</feature>
<feature type="region of interest" description="Disordered" evidence="1">
    <location>
        <begin position="195"/>
        <end position="226"/>
    </location>
</feature>
<evidence type="ECO:0000313" key="4">
    <source>
        <dbReference type="Proteomes" id="UP000078397"/>
    </source>
</evidence>
<evidence type="ECO:0000313" key="3">
    <source>
        <dbReference type="EMBL" id="OAQ74268.1"/>
    </source>
</evidence>
<feature type="region of interest" description="Disordered" evidence="1">
    <location>
        <begin position="342"/>
        <end position="371"/>
    </location>
</feature>
<dbReference type="OrthoDB" id="5085439at2759"/>
<proteinExistence type="predicted"/>
<accession>A0A179G9S5</accession>
<keyword evidence="4" id="KW-1185">Reference proteome</keyword>
<comment type="caution">
    <text evidence="3">The sequence shown here is derived from an EMBL/GenBank/DDBJ whole genome shotgun (WGS) entry which is preliminary data.</text>
</comment>
<dbReference type="KEGG" id="pchm:VFPPC_01809"/>
<sequence>MRCALSLAMLAMSMASVTEARFGRLISRQNTNECCPCPAPGQQTNVPSTVTVTQPAQTVYVSNAQETPKQTVTVEKTVTAEPSTVYVSQPGNSPSNMPPEASQVVVTVSPQPMPSQPSQPQTVTVVPGNSSPAGQAEPSVITKTIQPEAPEQAEPQTVTVNAKPPTKVATVVTVTQGLPPSNAPELPSVVTVTQGLPSSEAPQSPSVVTVTASSSQQPSPQAEGPKTVVVTVQPSPATTVPATVTAPPQVQTVVQSVDHYSTLTKTVAGGGGDNVEIIIINIFTGETSCKKKHSGKPCHSNGQHHVPPAASGSSGIPCPIVNATTSVATVYNTVLVTLQPGNGTGAAQATTSQKPMSMGRLPRAPVTLMKW</sequence>
<evidence type="ECO:0000256" key="2">
    <source>
        <dbReference type="SAM" id="SignalP"/>
    </source>
</evidence>
<dbReference type="EMBL" id="LSBJ02000001">
    <property type="protein sequence ID" value="OAQ74268.1"/>
    <property type="molecule type" value="Genomic_DNA"/>
</dbReference>
<feature type="chain" id="PRO_5008102479" evidence="2">
    <location>
        <begin position="21"/>
        <end position="371"/>
    </location>
</feature>
<feature type="compositionally biased region" description="Polar residues" evidence="1">
    <location>
        <begin position="342"/>
        <end position="355"/>
    </location>
</feature>
<dbReference type="RefSeq" id="XP_018150351.1">
    <property type="nucleotide sequence ID" value="XM_018281576.1"/>
</dbReference>
<dbReference type="GeneID" id="28845570"/>
<name>A0A179G9S5_METCM</name>
<evidence type="ECO:0000256" key="1">
    <source>
        <dbReference type="SAM" id="MobiDB-lite"/>
    </source>
</evidence>
<dbReference type="AlphaFoldDB" id="A0A179G9S5"/>
<keyword evidence="2" id="KW-0732">Signal</keyword>
<feature type="region of interest" description="Disordered" evidence="1">
    <location>
        <begin position="294"/>
        <end position="313"/>
    </location>
</feature>
<feature type="compositionally biased region" description="Low complexity" evidence="1">
    <location>
        <begin position="118"/>
        <end position="127"/>
    </location>
</feature>
<reference evidence="3 4" key="1">
    <citation type="journal article" date="2016" name="PLoS Pathog.">
        <title>Biosynthesis of antibiotic leucinostatins in bio-control fungus Purpureocillium lilacinum and their inhibition on phytophthora revealed by genome mining.</title>
        <authorList>
            <person name="Wang G."/>
            <person name="Liu Z."/>
            <person name="Lin R."/>
            <person name="Li E."/>
            <person name="Mao Z."/>
            <person name="Ling J."/>
            <person name="Yang Y."/>
            <person name="Yin W.B."/>
            <person name="Xie B."/>
        </authorList>
    </citation>
    <scope>NUCLEOTIDE SEQUENCE [LARGE SCALE GENOMIC DNA]</scope>
    <source>
        <strain evidence="3">170</strain>
    </source>
</reference>
<gene>
    <name evidence="3" type="ORF">VFPPC_01809</name>
</gene>
<protein>
    <submittedName>
        <fullName evidence="3">Uncharacterized protein</fullName>
    </submittedName>
</protein>
<feature type="compositionally biased region" description="Low complexity" evidence="1">
    <location>
        <begin position="202"/>
        <end position="226"/>
    </location>
</feature>
<dbReference type="Proteomes" id="UP000078397">
    <property type="component" value="Unassembled WGS sequence"/>
</dbReference>